<feature type="domain" description="AB hydrolase-1" evidence="2">
    <location>
        <begin position="21"/>
        <end position="234"/>
    </location>
</feature>
<dbReference type="Gene3D" id="3.40.50.1820">
    <property type="entry name" value="alpha/beta hydrolase"/>
    <property type="match status" value="1"/>
</dbReference>
<dbReference type="PANTHER" id="PTHR43798">
    <property type="entry name" value="MONOACYLGLYCEROL LIPASE"/>
    <property type="match status" value="1"/>
</dbReference>
<dbReference type="Pfam" id="PF00561">
    <property type="entry name" value="Abhydrolase_1"/>
    <property type="match status" value="1"/>
</dbReference>
<evidence type="ECO:0000313" key="4">
    <source>
        <dbReference type="Proteomes" id="UP001178277"/>
    </source>
</evidence>
<sequence length="257" mass="29233">MPMLDVDGISLHYSVKGKGVPIVFIHPPVLTSVNFQYQMEELSEEFKVITFDIRGHGRSQYSRLPVTYPLIIEDIKHLLDHLKIKKAIICGYSTGGSIVLEYLLNCADRALGGIVIGGMSEVRDKYLKQKISLGISLANKDAVPLLALSISWSNSNTESLFNEMFNEALKGDARNIEQYYHYSLHYNCTHQLKKINLPTLLIYGKKDKPLYHYANLLHEKLPCTELKFIDHTKHQIPTKAANDLNESIKHFIHTQIV</sequence>
<comment type="caution">
    <text evidence="3">The sequence shown here is derived from an EMBL/GenBank/DDBJ whole genome shotgun (WGS) entry which is preliminary data.</text>
</comment>
<protein>
    <submittedName>
        <fullName evidence="3">Alpha/beta hydrolase</fullName>
    </submittedName>
</protein>
<dbReference type="AlphaFoldDB" id="A0AA90P3D7"/>
<dbReference type="RefSeq" id="WP_305159607.1">
    <property type="nucleotide sequence ID" value="NZ_JAUUTP010000005.1"/>
</dbReference>
<dbReference type="Proteomes" id="UP001178277">
    <property type="component" value="Unassembled WGS sequence"/>
</dbReference>
<dbReference type="GO" id="GO:0016020">
    <property type="term" value="C:membrane"/>
    <property type="evidence" value="ECO:0007669"/>
    <property type="project" value="TreeGrafter"/>
</dbReference>
<dbReference type="GO" id="GO:0016787">
    <property type="term" value="F:hydrolase activity"/>
    <property type="evidence" value="ECO:0007669"/>
    <property type="project" value="UniProtKB-KW"/>
</dbReference>
<dbReference type="SUPFAM" id="SSF53474">
    <property type="entry name" value="alpha/beta-Hydrolases"/>
    <property type="match status" value="1"/>
</dbReference>
<gene>
    <name evidence="3" type="ORF">Q8G35_07255</name>
</gene>
<organism evidence="3 4">
    <name type="scientific">Peribacillus simplex</name>
    <dbReference type="NCBI Taxonomy" id="1478"/>
    <lineage>
        <taxon>Bacteria</taxon>
        <taxon>Bacillati</taxon>
        <taxon>Bacillota</taxon>
        <taxon>Bacilli</taxon>
        <taxon>Bacillales</taxon>
        <taxon>Bacillaceae</taxon>
        <taxon>Peribacillus</taxon>
    </lineage>
</organism>
<evidence type="ECO:0000259" key="2">
    <source>
        <dbReference type="Pfam" id="PF00561"/>
    </source>
</evidence>
<keyword evidence="1 3" id="KW-0378">Hydrolase</keyword>
<dbReference type="InterPro" id="IPR029058">
    <property type="entry name" value="AB_hydrolase_fold"/>
</dbReference>
<reference evidence="3" key="1">
    <citation type="submission" date="2023-07" db="EMBL/GenBank/DDBJ databases">
        <title>Murine gut Bacillus species.</title>
        <authorList>
            <person name="Gutman E."/>
            <person name="Hashuel R."/>
            <person name="Litvak Y."/>
        </authorList>
    </citation>
    <scope>NUCLEOTIDE SEQUENCE</scope>
    <source>
        <strain evidence="3">RU283</strain>
    </source>
</reference>
<dbReference type="EMBL" id="JAUUTP010000005">
    <property type="protein sequence ID" value="MDP1418204.1"/>
    <property type="molecule type" value="Genomic_DNA"/>
</dbReference>
<accession>A0AA90P3D7</accession>
<evidence type="ECO:0000256" key="1">
    <source>
        <dbReference type="ARBA" id="ARBA00022801"/>
    </source>
</evidence>
<name>A0AA90P3D7_9BACI</name>
<proteinExistence type="predicted"/>
<dbReference type="PANTHER" id="PTHR43798:SF31">
    <property type="entry name" value="AB HYDROLASE SUPERFAMILY PROTEIN YCLE"/>
    <property type="match status" value="1"/>
</dbReference>
<evidence type="ECO:0000313" key="3">
    <source>
        <dbReference type="EMBL" id="MDP1418204.1"/>
    </source>
</evidence>
<dbReference type="InterPro" id="IPR000073">
    <property type="entry name" value="AB_hydrolase_1"/>
</dbReference>
<dbReference type="InterPro" id="IPR050266">
    <property type="entry name" value="AB_hydrolase_sf"/>
</dbReference>
<dbReference type="PRINTS" id="PR00111">
    <property type="entry name" value="ABHYDROLASE"/>
</dbReference>